<evidence type="ECO:0000256" key="6">
    <source>
        <dbReference type="RuleBase" id="RU363041"/>
    </source>
</evidence>
<dbReference type="PANTHER" id="PTHR43701:SF2">
    <property type="entry name" value="MEMBRANE TRANSPORTER PROTEIN YJNA-RELATED"/>
    <property type="match status" value="1"/>
</dbReference>
<accession>A0A559IL26</accession>
<feature type="transmembrane region" description="Helical" evidence="6">
    <location>
        <begin position="105"/>
        <end position="124"/>
    </location>
</feature>
<evidence type="ECO:0000256" key="1">
    <source>
        <dbReference type="ARBA" id="ARBA00004141"/>
    </source>
</evidence>
<gene>
    <name evidence="7" type="ORF">FPZ44_20980</name>
</gene>
<dbReference type="PANTHER" id="PTHR43701">
    <property type="entry name" value="MEMBRANE TRANSPORTER PROTEIN MJ0441-RELATED"/>
    <property type="match status" value="1"/>
</dbReference>
<feature type="transmembrane region" description="Helical" evidence="6">
    <location>
        <begin position="51"/>
        <end position="70"/>
    </location>
</feature>
<name>A0A559IL26_9BACL</name>
<dbReference type="OrthoDB" id="9780109at2"/>
<evidence type="ECO:0000256" key="4">
    <source>
        <dbReference type="ARBA" id="ARBA00022989"/>
    </source>
</evidence>
<feature type="transmembrane region" description="Helical" evidence="6">
    <location>
        <begin position="145"/>
        <end position="165"/>
    </location>
</feature>
<protein>
    <recommendedName>
        <fullName evidence="6">Probable membrane transporter protein</fullName>
    </recommendedName>
</protein>
<evidence type="ECO:0000313" key="8">
    <source>
        <dbReference type="Proteomes" id="UP000318102"/>
    </source>
</evidence>
<keyword evidence="5 6" id="KW-0472">Membrane</keyword>
<dbReference type="GO" id="GO:0005886">
    <property type="term" value="C:plasma membrane"/>
    <property type="evidence" value="ECO:0007669"/>
    <property type="project" value="UniProtKB-SubCell"/>
</dbReference>
<feature type="transmembrane region" description="Helical" evidence="6">
    <location>
        <begin position="250"/>
        <end position="273"/>
    </location>
</feature>
<evidence type="ECO:0000256" key="5">
    <source>
        <dbReference type="ARBA" id="ARBA00023136"/>
    </source>
</evidence>
<comment type="subcellular location">
    <subcellularLocation>
        <location evidence="6">Cell membrane</location>
        <topology evidence="6">Multi-pass membrane protein</topology>
    </subcellularLocation>
    <subcellularLocation>
        <location evidence="1">Membrane</location>
        <topology evidence="1">Multi-pass membrane protein</topology>
    </subcellularLocation>
</comment>
<evidence type="ECO:0000256" key="2">
    <source>
        <dbReference type="ARBA" id="ARBA00009142"/>
    </source>
</evidence>
<keyword evidence="4 6" id="KW-1133">Transmembrane helix</keyword>
<dbReference type="Proteomes" id="UP000318102">
    <property type="component" value="Unassembled WGS sequence"/>
</dbReference>
<reference evidence="7 8" key="1">
    <citation type="submission" date="2019-07" db="EMBL/GenBank/DDBJ databases">
        <authorList>
            <person name="Kim J."/>
        </authorList>
    </citation>
    <scope>NUCLEOTIDE SEQUENCE [LARGE SCALE GENOMIC DNA]</scope>
    <source>
        <strain evidence="7 8">N4</strain>
    </source>
</reference>
<evidence type="ECO:0000256" key="3">
    <source>
        <dbReference type="ARBA" id="ARBA00022692"/>
    </source>
</evidence>
<dbReference type="EMBL" id="VNJK01000003">
    <property type="protein sequence ID" value="TVX88359.1"/>
    <property type="molecule type" value="Genomic_DNA"/>
</dbReference>
<dbReference type="InterPro" id="IPR002781">
    <property type="entry name" value="TM_pro_TauE-like"/>
</dbReference>
<dbReference type="RefSeq" id="WP_144993573.1">
    <property type="nucleotide sequence ID" value="NZ_VNJK01000003.1"/>
</dbReference>
<organism evidence="7 8">
    <name type="scientific">Paenibacillus agilis</name>
    <dbReference type="NCBI Taxonomy" id="3020863"/>
    <lineage>
        <taxon>Bacteria</taxon>
        <taxon>Bacillati</taxon>
        <taxon>Bacillota</taxon>
        <taxon>Bacilli</taxon>
        <taxon>Bacillales</taxon>
        <taxon>Paenibacillaceae</taxon>
        <taxon>Paenibacillus</taxon>
    </lineage>
</organism>
<keyword evidence="6" id="KW-1003">Cell membrane</keyword>
<dbReference type="Pfam" id="PF01925">
    <property type="entry name" value="TauE"/>
    <property type="match status" value="1"/>
</dbReference>
<comment type="similarity">
    <text evidence="2 6">Belongs to the 4-toluene sulfonate uptake permease (TSUP) (TC 2.A.102) family.</text>
</comment>
<sequence length="274" mass="29368">MWLEIVLLGLIGFVAATFGSVVGLGGGIILVPGLVFLGPWLLGEAVSSQTAVATSLAVLIFTALSSTLAYSKVKRVDWRNGLIFFITSGPGSMVGAQLAQNFQDSSFQLAFGFFMLAMAVLMIVKERMKPLQIQWRRMQLFTDGTGVTHEYGVNIPLMLLIGFMVGLVSGLFGIGGGSLFVPLMVLLFRYPAHIATATSMFVIFLSSILGTTVHAWNGSVDWMLVLILAPSAWIGGKFGAAIANRMSGKGLLLLLRLTLLVLSLRMIISGFMAD</sequence>
<feature type="transmembrane region" description="Helical" evidence="6">
    <location>
        <begin position="171"/>
        <end position="188"/>
    </location>
</feature>
<dbReference type="AlphaFoldDB" id="A0A559IL26"/>
<feature type="transmembrane region" description="Helical" evidence="6">
    <location>
        <begin position="82"/>
        <end position="99"/>
    </location>
</feature>
<feature type="transmembrane region" description="Helical" evidence="6">
    <location>
        <begin position="222"/>
        <end position="243"/>
    </location>
</feature>
<evidence type="ECO:0000313" key="7">
    <source>
        <dbReference type="EMBL" id="TVX88359.1"/>
    </source>
</evidence>
<feature type="transmembrane region" description="Helical" evidence="6">
    <location>
        <begin position="195"/>
        <end position="216"/>
    </location>
</feature>
<dbReference type="InterPro" id="IPR051598">
    <property type="entry name" value="TSUP/Inactive_protease-like"/>
</dbReference>
<feature type="transmembrane region" description="Helical" evidence="6">
    <location>
        <begin position="7"/>
        <end position="31"/>
    </location>
</feature>
<keyword evidence="8" id="KW-1185">Reference proteome</keyword>
<keyword evidence="3 6" id="KW-0812">Transmembrane</keyword>
<proteinExistence type="inferred from homology"/>
<comment type="caution">
    <text evidence="7">The sequence shown here is derived from an EMBL/GenBank/DDBJ whole genome shotgun (WGS) entry which is preliminary data.</text>
</comment>